<evidence type="ECO:0000256" key="4">
    <source>
        <dbReference type="SAM" id="Phobius"/>
    </source>
</evidence>
<reference evidence="6 7" key="1">
    <citation type="submission" date="2016-07" db="EMBL/GenBank/DDBJ databases">
        <title>Pervasive Adenine N6-methylation of Active Genes in Fungi.</title>
        <authorList>
            <consortium name="DOE Joint Genome Institute"/>
            <person name="Mondo S.J."/>
            <person name="Dannebaum R.O."/>
            <person name="Kuo R.C."/>
            <person name="Labutti K."/>
            <person name="Haridas S."/>
            <person name="Kuo A."/>
            <person name="Salamov A."/>
            <person name="Ahrendt S.R."/>
            <person name="Lipzen A."/>
            <person name="Sullivan W."/>
            <person name="Andreopoulos W.B."/>
            <person name="Clum A."/>
            <person name="Lindquist E."/>
            <person name="Daum C."/>
            <person name="Ramamoorthy G.K."/>
            <person name="Gryganskyi A."/>
            <person name="Culley D."/>
            <person name="Magnuson J.K."/>
            <person name="James T.Y."/>
            <person name="O'Malley M.A."/>
            <person name="Stajich J.E."/>
            <person name="Spatafora J.W."/>
            <person name="Visel A."/>
            <person name="Grigoriev I.V."/>
        </authorList>
    </citation>
    <scope>NUCLEOTIDE SEQUENCE [LARGE SCALE GENOMIC DNA]</scope>
    <source>
        <strain evidence="6 7">CBS 129021</strain>
    </source>
</reference>
<feature type="region of interest" description="Disordered" evidence="3">
    <location>
        <begin position="1"/>
        <end position="20"/>
    </location>
</feature>
<dbReference type="OrthoDB" id="103819at2759"/>
<feature type="compositionally biased region" description="Low complexity" evidence="3">
    <location>
        <begin position="102"/>
        <end position="119"/>
    </location>
</feature>
<comment type="caution">
    <text evidence="6">The sequence shown here is derived from an EMBL/GenBank/DDBJ whole genome shotgun (WGS) entry which is preliminary data.</text>
</comment>
<feature type="region of interest" description="Disordered" evidence="3">
    <location>
        <begin position="97"/>
        <end position="147"/>
    </location>
</feature>
<keyword evidence="7" id="KW-1185">Reference proteome</keyword>
<keyword evidence="4" id="KW-0812">Transmembrane</keyword>
<name>A0A1Y2E7S2_9PEZI</name>
<dbReference type="PROSITE" id="PS00463">
    <property type="entry name" value="ZN2_CY6_FUNGAL_1"/>
    <property type="match status" value="1"/>
</dbReference>
<dbReference type="GO" id="GO:0008270">
    <property type="term" value="F:zinc ion binding"/>
    <property type="evidence" value="ECO:0007669"/>
    <property type="project" value="InterPro"/>
</dbReference>
<dbReference type="Gene3D" id="4.10.240.10">
    <property type="entry name" value="Zn(2)-C6 fungal-type DNA-binding domain"/>
    <property type="match status" value="1"/>
</dbReference>
<dbReference type="SUPFAM" id="SSF57701">
    <property type="entry name" value="Zn2/Cys6 DNA-binding domain"/>
    <property type="match status" value="1"/>
</dbReference>
<keyword evidence="4" id="KW-1133">Transmembrane helix</keyword>
<dbReference type="Pfam" id="PF00172">
    <property type="entry name" value="Zn_clus"/>
    <property type="match status" value="1"/>
</dbReference>
<dbReference type="SMART" id="SM00906">
    <property type="entry name" value="Fungal_trans"/>
    <property type="match status" value="1"/>
</dbReference>
<keyword evidence="1" id="KW-0479">Metal-binding</keyword>
<dbReference type="InterPro" id="IPR036864">
    <property type="entry name" value="Zn2-C6_fun-type_DNA-bd_sf"/>
</dbReference>
<dbReference type="CDD" id="cd00067">
    <property type="entry name" value="GAL4"/>
    <property type="match status" value="1"/>
</dbReference>
<dbReference type="EMBL" id="MCFJ01000004">
    <property type="protein sequence ID" value="ORY67589.1"/>
    <property type="molecule type" value="Genomic_DNA"/>
</dbReference>
<dbReference type="GO" id="GO:0006351">
    <property type="term" value="P:DNA-templated transcription"/>
    <property type="evidence" value="ECO:0007669"/>
    <property type="project" value="InterPro"/>
</dbReference>
<evidence type="ECO:0000259" key="5">
    <source>
        <dbReference type="PROSITE" id="PS50048"/>
    </source>
</evidence>
<dbReference type="InParanoid" id="A0A1Y2E7S2"/>
<gene>
    <name evidence="6" type="ORF">BCR38DRAFT_388283</name>
</gene>
<evidence type="ECO:0000313" key="7">
    <source>
        <dbReference type="Proteomes" id="UP000193689"/>
    </source>
</evidence>
<evidence type="ECO:0000256" key="2">
    <source>
        <dbReference type="ARBA" id="ARBA00023242"/>
    </source>
</evidence>
<organism evidence="6 7">
    <name type="scientific">Pseudomassariella vexata</name>
    <dbReference type="NCBI Taxonomy" id="1141098"/>
    <lineage>
        <taxon>Eukaryota</taxon>
        <taxon>Fungi</taxon>
        <taxon>Dikarya</taxon>
        <taxon>Ascomycota</taxon>
        <taxon>Pezizomycotina</taxon>
        <taxon>Sordariomycetes</taxon>
        <taxon>Xylariomycetidae</taxon>
        <taxon>Amphisphaeriales</taxon>
        <taxon>Pseudomassariaceae</taxon>
        <taxon>Pseudomassariella</taxon>
    </lineage>
</organism>
<dbReference type="CDD" id="cd12148">
    <property type="entry name" value="fungal_TF_MHR"/>
    <property type="match status" value="1"/>
</dbReference>
<dbReference type="Proteomes" id="UP000193689">
    <property type="component" value="Unassembled WGS sequence"/>
</dbReference>
<dbReference type="SMART" id="SM00066">
    <property type="entry name" value="GAL4"/>
    <property type="match status" value="1"/>
</dbReference>
<evidence type="ECO:0000256" key="3">
    <source>
        <dbReference type="SAM" id="MobiDB-lite"/>
    </source>
</evidence>
<dbReference type="AlphaFoldDB" id="A0A1Y2E7S2"/>
<dbReference type="GO" id="GO:0003677">
    <property type="term" value="F:DNA binding"/>
    <property type="evidence" value="ECO:0007669"/>
    <property type="project" value="InterPro"/>
</dbReference>
<keyword evidence="2" id="KW-0539">Nucleus</keyword>
<feature type="transmembrane region" description="Helical" evidence="4">
    <location>
        <begin position="572"/>
        <end position="593"/>
    </location>
</feature>
<evidence type="ECO:0000313" key="6">
    <source>
        <dbReference type="EMBL" id="ORY67589.1"/>
    </source>
</evidence>
<dbReference type="InterPro" id="IPR050987">
    <property type="entry name" value="AtrR-like"/>
</dbReference>
<dbReference type="InterPro" id="IPR007219">
    <property type="entry name" value="XnlR_reg_dom"/>
</dbReference>
<dbReference type="Pfam" id="PF04082">
    <property type="entry name" value="Fungal_trans"/>
    <property type="match status" value="1"/>
</dbReference>
<dbReference type="GO" id="GO:0000981">
    <property type="term" value="F:DNA-binding transcription factor activity, RNA polymerase II-specific"/>
    <property type="evidence" value="ECO:0007669"/>
    <property type="project" value="InterPro"/>
</dbReference>
<accession>A0A1Y2E7S2</accession>
<sequence>MNAESAGGNGGASPAGTRRACDQCRLRKIRCDKESPCANCKSAKRSCSSLGLGQKPKEPGQRVLISRQYERKLDDMQERLAGIESLLRNLSVPSASFNPKVSGQSSHSSSHSGPQTGSSADKETPSAFEDSVSTALDPEDVEPFEGGSSLTAHAAFASEFLENAVHDVTTFSGGSDRMEAALSSLRAMVQLQKNARATGGDEDPKGNHKGNMIGRGPGVKLKDLPMPPMDLVVEKLRLTKRRPGPMMLLVVTCFTDIDAFTDKCRRIYFSTDDHDIPISTFIVVNAALNYLFFENAITITANSPEKTQLEQCCAMCQANVETALAQLPLLMPATLENIEALLMGASFAIDLSRPSLAWLLTSRATHMCRALGLHQESSVRNDSPRVRSDKALLFWSTYMLDKGLSLRLGRASILQDYDISLPSVLEKTHGSLTQPSSAILSLWIKHSEVQGNIYQRLYSPGALRQTDATRMKQVEILVNDLKFLLSETLKLYDEAARQDDKESRMFVLILKSDQVSYFSSLALAYRAIPISPGAGTGSRAFADECLDTARAAMRTHQEAMNMMSDPSLTVVYLHWTILYAPFIPFIVIFCHAIETSNADDLRCLELFVQSLQGSSHISPAIDKLHQLSRMLYNVALLYVEAKAQQAMDQAMIPVGNEFDMYLSQLGFIPTDEGMGTGTGVAGGEGEEIGFGGTGAGTGGGGMMQTTNQLGDWFSGSNYTLGLVEEDLSSFNTSAW</sequence>
<dbReference type="STRING" id="1141098.A0A1Y2E7S2"/>
<feature type="region of interest" description="Disordered" evidence="3">
    <location>
        <begin position="38"/>
        <end position="63"/>
    </location>
</feature>
<feature type="region of interest" description="Disordered" evidence="3">
    <location>
        <begin position="195"/>
        <end position="219"/>
    </location>
</feature>
<protein>
    <submittedName>
        <fullName evidence="6">Fungal-specific transcription factor domain-domain-containing protein</fullName>
    </submittedName>
</protein>
<dbReference type="PANTHER" id="PTHR46910">
    <property type="entry name" value="TRANSCRIPTION FACTOR PDR1"/>
    <property type="match status" value="1"/>
</dbReference>
<dbReference type="GeneID" id="63773739"/>
<dbReference type="PANTHER" id="PTHR46910:SF5">
    <property type="entry name" value="ZN(II)2CYS6 TRANSCRIPTION FACTOR (EUROFUNG)"/>
    <property type="match status" value="1"/>
</dbReference>
<dbReference type="InterPro" id="IPR001138">
    <property type="entry name" value="Zn2Cys6_DnaBD"/>
</dbReference>
<dbReference type="PROSITE" id="PS50048">
    <property type="entry name" value="ZN2_CY6_FUNGAL_2"/>
    <property type="match status" value="1"/>
</dbReference>
<feature type="domain" description="Zn(2)-C6 fungal-type" evidence="5">
    <location>
        <begin position="20"/>
        <end position="49"/>
    </location>
</feature>
<keyword evidence="4" id="KW-0472">Membrane</keyword>
<dbReference type="RefSeq" id="XP_040718213.1">
    <property type="nucleotide sequence ID" value="XM_040857527.1"/>
</dbReference>
<proteinExistence type="predicted"/>
<evidence type="ECO:0000256" key="1">
    <source>
        <dbReference type="ARBA" id="ARBA00022723"/>
    </source>
</evidence>